<feature type="transmembrane region" description="Helical" evidence="6">
    <location>
        <begin position="7"/>
        <end position="40"/>
    </location>
</feature>
<evidence type="ECO:0000256" key="1">
    <source>
        <dbReference type="ARBA" id="ARBA00004651"/>
    </source>
</evidence>
<dbReference type="AlphaFoldDB" id="A0A1G6HWB5"/>
<dbReference type="NCBIfam" id="TIGR00360">
    <property type="entry name" value="ComEC_N-term"/>
    <property type="match status" value="1"/>
</dbReference>
<evidence type="ECO:0000313" key="9">
    <source>
        <dbReference type="Proteomes" id="UP000242949"/>
    </source>
</evidence>
<dbReference type="GO" id="GO:0005886">
    <property type="term" value="C:plasma membrane"/>
    <property type="evidence" value="ECO:0007669"/>
    <property type="project" value="UniProtKB-SubCell"/>
</dbReference>
<feature type="transmembrane region" description="Helical" evidence="6">
    <location>
        <begin position="258"/>
        <end position="277"/>
    </location>
</feature>
<dbReference type="PANTHER" id="PTHR30619">
    <property type="entry name" value="DNA INTERNALIZATION/COMPETENCE PROTEIN COMEC/REC2"/>
    <property type="match status" value="1"/>
</dbReference>
<dbReference type="InterPro" id="IPR001279">
    <property type="entry name" value="Metallo-B-lactamas"/>
</dbReference>
<keyword evidence="9" id="KW-1185">Reference proteome</keyword>
<proteinExistence type="predicted"/>
<dbReference type="InterPro" id="IPR025405">
    <property type="entry name" value="DUF4131"/>
</dbReference>
<dbReference type="InterPro" id="IPR035681">
    <property type="entry name" value="ComA-like_MBL"/>
</dbReference>
<dbReference type="InterPro" id="IPR004477">
    <property type="entry name" value="ComEC_N"/>
</dbReference>
<protein>
    <submittedName>
        <fullName evidence="8">Competence protein ComEC</fullName>
    </submittedName>
</protein>
<sequence>MRGKGHLFVFATIVGFSLALDNGYGTLYLFVFLICLMIWWVKNRLTLLEIGVLLIVSLFFSVHFSANTVIHEDKSYQTEMIIGEVRRITNRQEDFTTFYFKSSCQNELLQVIDTNHHSPDYEVGNHYRLTGVYQEIERPTNPGQFNYRSYLSRQGISWQFQVNESELMALGNNRLTHRLLRLREELLVHMTTTHSEFNAGWIRSLVLGDRHGLDDGVEQIFQNWHLTHLLAISGLHISILIALILFTGLFVFRMTKTSTYMLILLVLVLFPFIAGGAPSVFRASVVSAIVVLLWFSDIHLKVIDYLSLTFILLLIISPNWIYHLGFQFSFLITYSIILSQKVLSSLPHIAYQSIYLTLLSTFIVIPIQIHHFHLFNPLSIVINVVWTWYFSIWVVPLAFILFFISFIMPTLITPLAYLFELTHRYSMTLLSYINETFYFKIVVGEFPAIYMIIFYSVMMLVLIHLEKRQWKKLKISIFLLMMTLGFVLIRPYLNPYGTVTMLDLGQSDALIVELPHRKSVIIYDLGAPYHINQQEVSSAEYNNVIKPFLYQAGIQKIDAVILSHEHIDHVGSVPFLVDDFKVKRFITSPYFEWIDELTSVKKSVSSIETYGMSDTFDINGQVFHVISPERDYHDANDNSLVVLTSINELNWLLTGDLSSVVEEQILNAYTQLPVDILSISHHGSDTSSSAAFLDAIAIDVGLISVGRYNRYQHPSDRVIQDLIARNVTIYRTDQNGAVQFKFHKNRPGTFMPFHP</sequence>
<dbReference type="Proteomes" id="UP000242949">
    <property type="component" value="Unassembled WGS sequence"/>
</dbReference>
<feature type="transmembrane region" description="Helical" evidence="6">
    <location>
        <begin position="289"/>
        <end position="314"/>
    </location>
</feature>
<dbReference type="NCBIfam" id="TIGR00361">
    <property type="entry name" value="ComEC_Rec2"/>
    <property type="match status" value="1"/>
</dbReference>
<dbReference type="GO" id="GO:0030420">
    <property type="term" value="P:establishment of competence for transformation"/>
    <property type="evidence" value="ECO:0007669"/>
    <property type="project" value="InterPro"/>
</dbReference>
<dbReference type="InterPro" id="IPR036866">
    <property type="entry name" value="RibonucZ/Hydroxyglut_hydro"/>
</dbReference>
<evidence type="ECO:0000256" key="6">
    <source>
        <dbReference type="SAM" id="Phobius"/>
    </source>
</evidence>
<dbReference type="SMART" id="SM00849">
    <property type="entry name" value="Lactamase_B"/>
    <property type="match status" value="1"/>
</dbReference>
<gene>
    <name evidence="8" type="ORF">SAMN05421734_103229</name>
</gene>
<dbReference type="STRING" id="1612202.SAMN05421734_103229"/>
<evidence type="ECO:0000259" key="7">
    <source>
        <dbReference type="SMART" id="SM00849"/>
    </source>
</evidence>
<organism evidence="8 9">
    <name type="scientific">Pelagirhabdus alkalitolerans</name>
    <dbReference type="NCBI Taxonomy" id="1612202"/>
    <lineage>
        <taxon>Bacteria</taxon>
        <taxon>Bacillati</taxon>
        <taxon>Bacillota</taxon>
        <taxon>Bacilli</taxon>
        <taxon>Bacillales</taxon>
        <taxon>Bacillaceae</taxon>
        <taxon>Pelagirhabdus</taxon>
    </lineage>
</organism>
<feature type="transmembrane region" description="Helical" evidence="6">
    <location>
        <begin position="475"/>
        <end position="493"/>
    </location>
</feature>
<dbReference type="SUPFAM" id="SSF56281">
    <property type="entry name" value="Metallo-hydrolase/oxidoreductase"/>
    <property type="match status" value="1"/>
</dbReference>
<accession>A0A1G6HWB5</accession>
<evidence type="ECO:0000256" key="5">
    <source>
        <dbReference type="ARBA" id="ARBA00023136"/>
    </source>
</evidence>
<feature type="transmembrane region" description="Helical" evidence="6">
    <location>
        <begin position="437"/>
        <end position="463"/>
    </location>
</feature>
<feature type="domain" description="Metallo-beta-lactamase" evidence="7">
    <location>
        <begin position="506"/>
        <end position="707"/>
    </location>
</feature>
<dbReference type="InterPro" id="IPR004797">
    <property type="entry name" value="Competence_ComEC/Rec2"/>
</dbReference>
<evidence type="ECO:0000256" key="4">
    <source>
        <dbReference type="ARBA" id="ARBA00022989"/>
    </source>
</evidence>
<dbReference type="Pfam" id="PF03772">
    <property type="entry name" value="Competence"/>
    <property type="match status" value="1"/>
</dbReference>
<dbReference type="OrthoDB" id="9761531at2"/>
<evidence type="ECO:0000256" key="2">
    <source>
        <dbReference type="ARBA" id="ARBA00022475"/>
    </source>
</evidence>
<reference evidence="9" key="1">
    <citation type="submission" date="2016-09" db="EMBL/GenBank/DDBJ databases">
        <authorList>
            <person name="Varghese N."/>
            <person name="Submissions S."/>
        </authorList>
    </citation>
    <scope>NUCLEOTIDE SEQUENCE [LARGE SCALE GENOMIC DNA]</scope>
    <source>
        <strain evidence="9">S5</strain>
    </source>
</reference>
<keyword evidence="4 6" id="KW-1133">Transmembrane helix</keyword>
<dbReference type="PANTHER" id="PTHR30619:SF7">
    <property type="entry name" value="BETA-LACTAMASE DOMAIN PROTEIN"/>
    <property type="match status" value="1"/>
</dbReference>
<evidence type="ECO:0000313" key="8">
    <source>
        <dbReference type="EMBL" id="SDB97756.1"/>
    </source>
</evidence>
<dbReference type="Pfam" id="PF13567">
    <property type="entry name" value="DUF4131"/>
    <property type="match status" value="1"/>
</dbReference>
<dbReference type="Pfam" id="PF00753">
    <property type="entry name" value="Lactamase_B"/>
    <property type="match status" value="1"/>
</dbReference>
<keyword evidence="5 6" id="KW-0472">Membrane</keyword>
<evidence type="ECO:0000256" key="3">
    <source>
        <dbReference type="ARBA" id="ARBA00022692"/>
    </source>
</evidence>
<comment type="subcellular location">
    <subcellularLocation>
        <location evidence="1">Cell membrane</location>
        <topology evidence="1">Multi-pass membrane protein</topology>
    </subcellularLocation>
</comment>
<dbReference type="CDD" id="cd07731">
    <property type="entry name" value="ComA-like_MBL-fold"/>
    <property type="match status" value="1"/>
</dbReference>
<feature type="transmembrane region" description="Helical" evidence="6">
    <location>
        <begin position="46"/>
        <end position="70"/>
    </location>
</feature>
<dbReference type="Gene3D" id="3.60.15.10">
    <property type="entry name" value="Ribonuclease Z/Hydroxyacylglutathione hydrolase-like"/>
    <property type="match status" value="1"/>
</dbReference>
<dbReference type="InterPro" id="IPR052159">
    <property type="entry name" value="Competence_DNA_uptake"/>
</dbReference>
<feature type="transmembrane region" description="Helical" evidence="6">
    <location>
        <begin position="349"/>
        <end position="367"/>
    </location>
</feature>
<dbReference type="EMBL" id="FMYI01000003">
    <property type="protein sequence ID" value="SDB97756.1"/>
    <property type="molecule type" value="Genomic_DNA"/>
</dbReference>
<keyword evidence="3 6" id="KW-0812">Transmembrane</keyword>
<name>A0A1G6HWB5_9BACI</name>
<feature type="transmembrane region" description="Helical" evidence="6">
    <location>
        <begin position="229"/>
        <end position="252"/>
    </location>
</feature>
<dbReference type="RefSeq" id="WP_090794432.1">
    <property type="nucleotide sequence ID" value="NZ_FMYI01000003.1"/>
</dbReference>
<keyword evidence="2" id="KW-1003">Cell membrane</keyword>